<name>A0A0L6VKV3_9BASI</name>
<gene>
    <name evidence="1" type="ORF">VP01_14082g1</name>
</gene>
<dbReference type="AlphaFoldDB" id="A0A0L6VKV3"/>
<protein>
    <submittedName>
        <fullName evidence="1">Uncharacterized protein</fullName>
    </submittedName>
</protein>
<reference evidence="1 2" key="1">
    <citation type="submission" date="2015-08" db="EMBL/GenBank/DDBJ databases">
        <title>Next Generation Sequencing and Analysis of the Genome of Puccinia sorghi L Schw, the Causal Agent of Maize Common Rust.</title>
        <authorList>
            <person name="Rochi L."/>
            <person name="Burguener G."/>
            <person name="Darino M."/>
            <person name="Turjanski A."/>
            <person name="Kreff E."/>
            <person name="Dieguez M.J."/>
            <person name="Sacco F."/>
        </authorList>
    </citation>
    <scope>NUCLEOTIDE SEQUENCE [LARGE SCALE GENOMIC DNA]</scope>
    <source>
        <strain evidence="1 2">RO10H11247</strain>
    </source>
</reference>
<keyword evidence="2" id="KW-1185">Reference proteome</keyword>
<sequence>MDEINPTILKITIKAIPTLTEENFSSWRTHITALFKLGGLKDQMVNGVERKTVS</sequence>
<proteinExistence type="predicted"/>
<dbReference type="VEuPathDB" id="FungiDB:VP01_14082g1"/>
<evidence type="ECO:0000313" key="2">
    <source>
        <dbReference type="Proteomes" id="UP000037035"/>
    </source>
</evidence>
<evidence type="ECO:0000313" key="1">
    <source>
        <dbReference type="EMBL" id="KNZ61386.1"/>
    </source>
</evidence>
<accession>A0A0L6VKV3</accession>
<dbReference type="OrthoDB" id="2505079at2759"/>
<organism evidence="1 2">
    <name type="scientific">Puccinia sorghi</name>
    <dbReference type="NCBI Taxonomy" id="27349"/>
    <lineage>
        <taxon>Eukaryota</taxon>
        <taxon>Fungi</taxon>
        <taxon>Dikarya</taxon>
        <taxon>Basidiomycota</taxon>
        <taxon>Pucciniomycotina</taxon>
        <taxon>Pucciniomycetes</taxon>
        <taxon>Pucciniales</taxon>
        <taxon>Pucciniaceae</taxon>
        <taxon>Puccinia</taxon>
    </lineage>
</organism>
<comment type="caution">
    <text evidence="1">The sequence shown here is derived from an EMBL/GenBank/DDBJ whole genome shotgun (WGS) entry which is preliminary data.</text>
</comment>
<dbReference type="EMBL" id="LAVV01004535">
    <property type="protein sequence ID" value="KNZ61386.1"/>
    <property type="molecule type" value="Genomic_DNA"/>
</dbReference>
<feature type="non-terminal residue" evidence="1">
    <location>
        <position position="54"/>
    </location>
</feature>
<dbReference type="Proteomes" id="UP000037035">
    <property type="component" value="Unassembled WGS sequence"/>
</dbReference>